<dbReference type="SUPFAM" id="SSF69065">
    <property type="entry name" value="RNase III domain-like"/>
    <property type="match status" value="2"/>
</dbReference>
<evidence type="ECO:0000256" key="6">
    <source>
        <dbReference type="ARBA" id="ARBA00022759"/>
    </source>
</evidence>
<dbReference type="PROSITE" id="PS50142">
    <property type="entry name" value="RNASE_3_2"/>
    <property type="match status" value="2"/>
</dbReference>
<evidence type="ECO:0000259" key="15">
    <source>
        <dbReference type="PROSITE" id="PS50142"/>
    </source>
</evidence>
<feature type="region of interest" description="Disordered" evidence="13">
    <location>
        <begin position="939"/>
        <end position="969"/>
    </location>
</feature>
<keyword evidence="6" id="KW-0255">Endonuclease</keyword>
<feature type="domain" description="PAZ" evidence="16">
    <location>
        <begin position="302"/>
        <end position="415"/>
    </location>
</feature>
<dbReference type="AlphaFoldDB" id="A0AAD3TK75"/>
<dbReference type="GO" id="GO:0046872">
    <property type="term" value="F:metal ion binding"/>
    <property type="evidence" value="ECO:0007669"/>
    <property type="project" value="UniProtKB-KW"/>
</dbReference>
<dbReference type="GO" id="GO:0003723">
    <property type="term" value="F:RNA binding"/>
    <property type="evidence" value="ECO:0007669"/>
    <property type="project" value="UniProtKB-UniRule"/>
</dbReference>
<evidence type="ECO:0000256" key="3">
    <source>
        <dbReference type="ARBA" id="ARBA00022722"/>
    </source>
</evidence>
<dbReference type="PROSITE" id="PS50137">
    <property type="entry name" value="DS_RBD"/>
    <property type="match status" value="1"/>
</dbReference>
<feature type="domain" description="Dicer dsRNA-binding fold" evidence="17">
    <location>
        <begin position="24"/>
        <end position="114"/>
    </location>
</feature>
<accession>A0AAD3TK75</accession>
<dbReference type="InterPro" id="IPR014720">
    <property type="entry name" value="dsRBD_dom"/>
</dbReference>
<evidence type="ECO:0000256" key="1">
    <source>
        <dbReference type="ARBA" id="ARBA00001936"/>
    </source>
</evidence>
<keyword evidence="4" id="KW-0479">Metal-binding</keyword>
<dbReference type="Pfam" id="PF14709">
    <property type="entry name" value="DND1_DSRM"/>
    <property type="match status" value="1"/>
</dbReference>
<keyword evidence="19" id="KW-1185">Reference proteome</keyword>
<evidence type="ECO:0000256" key="10">
    <source>
        <dbReference type="ARBA" id="ARBA00022842"/>
    </source>
</evidence>
<dbReference type="InterPro" id="IPR003100">
    <property type="entry name" value="PAZ_dom"/>
</dbReference>
<dbReference type="PANTHER" id="PTHR14950">
    <property type="entry name" value="DICER-RELATED"/>
    <property type="match status" value="1"/>
</dbReference>
<reference evidence="18" key="1">
    <citation type="submission" date="2023-05" db="EMBL/GenBank/DDBJ databases">
        <title>Nepenthes gracilis genome sequencing.</title>
        <authorList>
            <person name="Fukushima K."/>
        </authorList>
    </citation>
    <scope>NUCLEOTIDE SEQUENCE</scope>
    <source>
        <strain evidence="18">SING2019-196</strain>
    </source>
</reference>
<sequence>MAVDFEEKIYSVDSTGATISSQSSISLLHHYCSKLPHDEYFNPKPDFFYLDGVDGTECHIILPSNAPIHKIASALQSSMEAAKKDACLKACKELHQMGVLTDYLLLDQYTETDESLVEVSDSDSSDDESSRGELQEMLVPSALKEPWNELEKPICLNSYFIRFTPKPSDRQYKEFGIFIKAPLPHEAERMKVDLHLTHGRYVVTEFIPSGDTEFDEDEILLAQNFQKMFLKIIFNRSEFVPSFVPLEKSAVSNSEPSTFYLLLPVIWNQYKSTMTIDWKIIRRCLSSQIFGTSADIAGSRFPQNECLQLFDGPTQLNDIVNSLVYAEHKRSFFFVCQILHSKNSYSYHSDSASHVEHLRNVFHINLRFPDQPLLQAKQLFYVRNLLHDRRGENSEPRVLEEHFFELPPELCSLKILGFSKDIGSSISLLPSIMHRLENLLVAIELRTKLSGSFPEGAEVTAEHVLEALTTEKCNERFSLERLEVLGDAFLKFAVGRHLFLSYEAIDEGQLTRKRSKLVNNSNLCKLATMNGIQVYIRDQEFDPCQFFALGRSCHIICTDEKEKSMHPRHGIGSSNSRNAREVRCNKHHHWLHRKTIADVVEALIGAYIVDSGFKAAIAFLRWIGICVDFEVSQLDRVCIASESFMSVAASLDIPALEGSLGYHFLHRGLLIQAFIHPSYNRHGGGCYQRLEFLGDAVLDYLITSYIYSLYPKLKPGQLTDLRSVLVNNGSFAQVAVSRSFHKFIINDSPVLCDAIERYVNYVQTPDSERNLHEEPPCPKALGDLVESCIGAIALDTGFNLTTVWEVMLSFLAPAMSFSSLQVNPIRELTELCQSYNWIPEFSPLKKNKHFAVEVKVDCKTFCSTASATNRSKKVAKGMAAQQVVAELKARGYRPKSKSLEEILKTSRRMEAKLIGFDETPISSTSSAFVKFKGLGLDDTGSDAARQQQPSEPAVGERCSRDSETGGGSQKALAKSRLHEICAANCWKPPLFECCNEEGPSHLRLFTYKVVVHIEEQNLELECVGEPHSRKKVAAEQAAAGALWLLEKEGYIPGL</sequence>
<dbReference type="SMART" id="SM00358">
    <property type="entry name" value="DSRM"/>
    <property type="match status" value="2"/>
</dbReference>
<keyword evidence="3" id="KW-0540">Nuclease</keyword>
<keyword evidence="9" id="KW-0067">ATP-binding</keyword>
<protein>
    <recommendedName>
        <fullName evidence="20">Dicer-like protein 4</fullName>
    </recommendedName>
</protein>
<proteinExistence type="predicted"/>
<evidence type="ECO:0000259" key="17">
    <source>
        <dbReference type="PROSITE" id="PS51327"/>
    </source>
</evidence>
<dbReference type="InterPro" id="IPR038248">
    <property type="entry name" value="Dicer_dimer_sf"/>
</dbReference>
<dbReference type="Pfam" id="PF03368">
    <property type="entry name" value="Dicer_dimer"/>
    <property type="match status" value="1"/>
</dbReference>
<dbReference type="GO" id="GO:0004386">
    <property type="term" value="F:helicase activity"/>
    <property type="evidence" value="ECO:0007669"/>
    <property type="project" value="UniProtKB-KW"/>
</dbReference>
<keyword evidence="8" id="KW-0347">Helicase</keyword>
<evidence type="ECO:0000259" key="14">
    <source>
        <dbReference type="PROSITE" id="PS50137"/>
    </source>
</evidence>
<dbReference type="GO" id="GO:0004525">
    <property type="term" value="F:ribonuclease III activity"/>
    <property type="evidence" value="ECO:0007669"/>
    <property type="project" value="InterPro"/>
</dbReference>
<dbReference type="PROSITE" id="PS00517">
    <property type="entry name" value="RNASE_3_1"/>
    <property type="match status" value="1"/>
</dbReference>
<dbReference type="Gene3D" id="3.30.160.380">
    <property type="entry name" value="Dicer dimerisation domain"/>
    <property type="match status" value="1"/>
</dbReference>
<dbReference type="GO" id="GO:0005634">
    <property type="term" value="C:nucleus"/>
    <property type="evidence" value="ECO:0007669"/>
    <property type="project" value="TreeGrafter"/>
</dbReference>
<dbReference type="InterPro" id="IPR000999">
    <property type="entry name" value="RNase_III_dom"/>
</dbReference>
<keyword evidence="7" id="KW-0378">Hydrolase</keyword>
<dbReference type="FunFam" id="3.30.160.380:FF:000001">
    <property type="entry name" value="Endoribonuclease dicer-like 1"/>
    <property type="match status" value="1"/>
</dbReference>
<dbReference type="SUPFAM" id="SSF54768">
    <property type="entry name" value="dsRNA-binding domain-like"/>
    <property type="match status" value="2"/>
</dbReference>
<dbReference type="InterPro" id="IPR036389">
    <property type="entry name" value="RNase_III_sf"/>
</dbReference>
<evidence type="ECO:0000259" key="16">
    <source>
        <dbReference type="PROSITE" id="PS50821"/>
    </source>
</evidence>
<dbReference type="CDD" id="cd00593">
    <property type="entry name" value="RIBOc"/>
    <property type="match status" value="2"/>
</dbReference>
<evidence type="ECO:0000256" key="8">
    <source>
        <dbReference type="ARBA" id="ARBA00022806"/>
    </source>
</evidence>
<dbReference type="GO" id="GO:0005524">
    <property type="term" value="F:ATP binding"/>
    <property type="evidence" value="ECO:0007669"/>
    <property type="project" value="UniProtKB-KW"/>
</dbReference>
<dbReference type="GO" id="GO:0030422">
    <property type="term" value="P:siRNA processing"/>
    <property type="evidence" value="ECO:0007669"/>
    <property type="project" value="TreeGrafter"/>
</dbReference>
<dbReference type="Pfam" id="PF00636">
    <property type="entry name" value="Ribonuclease_3"/>
    <property type="match status" value="2"/>
</dbReference>
<name>A0AAD3TK75_NEPGR</name>
<keyword evidence="10" id="KW-0460">Magnesium</keyword>
<dbReference type="InterPro" id="IPR005034">
    <property type="entry name" value="Dicer_dimerisation"/>
</dbReference>
<dbReference type="Gene3D" id="2.170.260.10">
    <property type="entry name" value="paz domain"/>
    <property type="match status" value="1"/>
</dbReference>
<dbReference type="SMART" id="SM00949">
    <property type="entry name" value="PAZ"/>
    <property type="match status" value="1"/>
</dbReference>
<evidence type="ECO:0000313" key="19">
    <source>
        <dbReference type="Proteomes" id="UP001279734"/>
    </source>
</evidence>
<evidence type="ECO:0000256" key="9">
    <source>
        <dbReference type="ARBA" id="ARBA00022840"/>
    </source>
</evidence>
<dbReference type="PROSITE" id="PS50821">
    <property type="entry name" value="PAZ"/>
    <property type="match status" value="1"/>
</dbReference>
<evidence type="ECO:0000313" key="18">
    <source>
        <dbReference type="EMBL" id="GMH30664.1"/>
    </source>
</evidence>
<keyword evidence="11 12" id="KW-0694">RNA-binding</keyword>
<evidence type="ECO:0000256" key="2">
    <source>
        <dbReference type="ARBA" id="ARBA00001946"/>
    </source>
</evidence>
<evidence type="ECO:0008006" key="20">
    <source>
        <dbReference type="Google" id="ProtNLM"/>
    </source>
</evidence>
<keyword evidence="5" id="KW-0547">Nucleotide-binding</keyword>
<dbReference type="GO" id="GO:0005737">
    <property type="term" value="C:cytoplasm"/>
    <property type="evidence" value="ECO:0007669"/>
    <property type="project" value="TreeGrafter"/>
</dbReference>
<dbReference type="PROSITE" id="PS51327">
    <property type="entry name" value="DICER_DSRBF"/>
    <property type="match status" value="1"/>
</dbReference>
<feature type="domain" description="DRBM" evidence="14">
    <location>
        <begin position="823"/>
        <end position="889"/>
    </location>
</feature>
<evidence type="ECO:0000256" key="7">
    <source>
        <dbReference type="ARBA" id="ARBA00022801"/>
    </source>
</evidence>
<feature type="domain" description="RNase III" evidence="15">
    <location>
        <begin position="436"/>
        <end position="612"/>
    </location>
</feature>
<dbReference type="Proteomes" id="UP001279734">
    <property type="component" value="Unassembled WGS sequence"/>
</dbReference>
<gene>
    <name evidence="18" type="ORF">Nepgr_032507</name>
</gene>
<comment type="cofactor">
    <cofactor evidence="1">
        <name>Mn(2+)</name>
        <dbReference type="ChEBI" id="CHEBI:29035"/>
    </cofactor>
</comment>
<evidence type="ECO:0000256" key="4">
    <source>
        <dbReference type="ARBA" id="ARBA00022723"/>
    </source>
</evidence>
<evidence type="ECO:0000256" key="11">
    <source>
        <dbReference type="ARBA" id="ARBA00022884"/>
    </source>
</evidence>
<dbReference type="FunFam" id="1.10.1520.10:FF:000004">
    <property type="entry name" value="Endoribonuclease dicer-like 1"/>
    <property type="match status" value="1"/>
</dbReference>
<evidence type="ECO:0000256" key="5">
    <source>
        <dbReference type="ARBA" id="ARBA00022741"/>
    </source>
</evidence>
<dbReference type="SMART" id="SM00535">
    <property type="entry name" value="RIBOc"/>
    <property type="match status" value="2"/>
</dbReference>
<evidence type="ECO:0000256" key="13">
    <source>
        <dbReference type="SAM" id="MobiDB-lite"/>
    </source>
</evidence>
<feature type="domain" description="RNase III" evidence="15">
    <location>
        <begin position="653"/>
        <end position="797"/>
    </location>
</feature>
<dbReference type="PANTHER" id="PTHR14950:SF15">
    <property type="entry name" value="DICER-LIKE PROTEIN 4"/>
    <property type="match status" value="1"/>
</dbReference>
<comment type="caution">
    <text evidence="18">The sequence shown here is derived from an EMBL/GenBank/DDBJ whole genome shotgun (WGS) entry which is preliminary data.</text>
</comment>
<comment type="cofactor">
    <cofactor evidence="2">
        <name>Mg(2+)</name>
        <dbReference type="ChEBI" id="CHEBI:18420"/>
    </cofactor>
</comment>
<organism evidence="18 19">
    <name type="scientific">Nepenthes gracilis</name>
    <name type="common">Slender pitcher plant</name>
    <dbReference type="NCBI Taxonomy" id="150966"/>
    <lineage>
        <taxon>Eukaryota</taxon>
        <taxon>Viridiplantae</taxon>
        <taxon>Streptophyta</taxon>
        <taxon>Embryophyta</taxon>
        <taxon>Tracheophyta</taxon>
        <taxon>Spermatophyta</taxon>
        <taxon>Magnoliopsida</taxon>
        <taxon>eudicotyledons</taxon>
        <taxon>Gunneridae</taxon>
        <taxon>Pentapetalae</taxon>
        <taxon>Caryophyllales</taxon>
        <taxon>Nepenthaceae</taxon>
        <taxon>Nepenthes</taxon>
    </lineage>
</organism>
<evidence type="ECO:0000256" key="12">
    <source>
        <dbReference type="PROSITE-ProRule" id="PRU00657"/>
    </source>
</evidence>
<dbReference type="Gene3D" id="1.10.1520.10">
    <property type="entry name" value="Ribonuclease III domain"/>
    <property type="match status" value="2"/>
</dbReference>
<dbReference type="Gene3D" id="3.30.160.20">
    <property type="match status" value="2"/>
</dbReference>
<dbReference type="EMBL" id="BSYO01000038">
    <property type="protein sequence ID" value="GMH30664.1"/>
    <property type="molecule type" value="Genomic_DNA"/>
</dbReference>